<name>A0A336L5T9_CULSO</name>
<protein>
    <submittedName>
        <fullName evidence="1">CSON003715 protein</fullName>
    </submittedName>
</protein>
<dbReference type="EMBL" id="UFQT01001701">
    <property type="protein sequence ID" value="SSX31467.1"/>
    <property type="molecule type" value="Genomic_DNA"/>
</dbReference>
<gene>
    <name evidence="1" type="primary">CSON003715</name>
</gene>
<dbReference type="SUPFAM" id="SSF52047">
    <property type="entry name" value="RNI-like"/>
    <property type="match status" value="1"/>
</dbReference>
<dbReference type="VEuPathDB" id="VectorBase:CSON003715"/>
<proteinExistence type="predicted"/>
<dbReference type="EMBL" id="UFQS01001701">
    <property type="protein sequence ID" value="SSX11905.1"/>
    <property type="molecule type" value="Genomic_DNA"/>
</dbReference>
<organism evidence="1">
    <name type="scientific">Culicoides sonorensis</name>
    <name type="common">Biting midge</name>
    <dbReference type="NCBI Taxonomy" id="179676"/>
    <lineage>
        <taxon>Eukaryota</taxon>
        <taxon>Metazoa</taxon>
        <taxon>Ecdysozoa</taxon>
        <taxon>Arthropoda</taxon>
        <taxon>Hexapoda</taxon>
        <taxon>Insecta</taxon>
        <taxon>Pterygota</taxon>
        <taxon>Neoptera</taxon>
        <taxon>Endopterygota</taxon>
        <taxon>Diptera</taxon>
        <taxon>Nematocera</taxon>
        <taxon>Chironomoidea</taxon>
        <taxon>Ceratopogonidae</taxon>
        <taxon>Ceratopogoninae</taxon>
        <taxon>Culicoides</taxon>
        <taxon>Monoculicoides</taxon>
    </lineage>
</organism>
<reference evidence="2" key="2">
    <citation type="submission" date="2018-07" db="EMBL/GenBank/DDBJ databases">
        <authorList>
            <person name="Quirk P.G."/>
            <person name="Krulwich T.A."/>
        </authorList>
    </citation>
    <scope>NUCLEOTIDE SEQUENCE</scope>
</reference>
<dbReference type="AlphaFoldDB" id="A0A336L5T9"/>
<accession>A0A336L5T9</accession>
<evidence type="ECO:0000313" key="2">
    <source>
        <dbReference type="EMBL" id="SSX31467.1"/>
    </source>
</evidence>
<evidence type="ECO:0000313" key="1">
    <source>
        <dbReference type="EMBL" id="SSX11905.1"/>
    </source>
</evidence>
<sequence length="519" mass="60796">MTHLILDACVLSTKYPPVSTFLVKNKNINVSIYEKVIFGCFTTDFEIDSSFLWQTLGKTVTHLDVTKFECQDKSVHLLDVLPHFSSLTTLTLDHLKFLNIFKTTEKFKCLHDKMAFKSISDVHLYNFDSTDFDSILFFFPNIKNVYIESILQDTVPIEIINAHSGILRRLILNVTPREWDQILTNLAKLTDLNLNKLECYIEKEQTFESLCSFISHQTNLKKIILHTNRCFISQDMPGLEILYIDFIQDLMSFKAFSGIRYLKELHLKLARAQHRFQHQNSECFFGHQKYELRELKYLYLEEFGDKTCHECWKGLFESCLALKTLSISQTTISSAIFDLLVQYQKNLKELRIELAMISEQKILDLCHAFPNLEVLELKAVVVQGCSDSLLLTMVQNLPFIRDLRVTMLDITETSFDHIANHAYNLETLYLSIGVGNIDLERIFRPFEFLPKLKRICNILASQDITRIDYHEVYEKKTKTLESYLEKLNFANNQINYYTMTWDIDETLNIAKRDSYFDFY</sequence>
<dbReference type="Gene3D" id="3.80.10.10">
    <property type="entry name" value="Ribonuclease Inhibitor"/>
    <property type="match status" value="1"/>
</dbReference>
<dbReference type="InterPro" id="IPR032675">
    <property type="entry name" value="LRR_dom_sf"/>
</dbReference>
<reference evidence="1" key="1">
    <citation type="submission" date="2018-04" db="EMBL/GenBank/DDBJ databases">
        <authorList>
            <person name="Go L.Y."/>
            <person name="Mitchell J.A."/>
        </authorList>
    </citation>
    <scope>NUCLEOTIDE SEQUENCE</scope>
    <source>
        <tissue evidence="1">Whole organism</tissue>
    </source>
</reference>